<dbReference type="AlphaFoldDB" id="A0A8K0NAV0"/>
<evidence type="ECO:0000256" key="1">
    <source>
        <dbReference type="SAM" id="MobiDB-lite"/>
    </source>
</evidence>
<evidence type="ECO:0000313" key="2">
    <source>
        <dbReference type="EMBL" id="KAG1366239.1"/>
    </source>
</evidence>
<dbReference type="EMBL" id="CM017884">
    <property type="protein sequence ID" value="KAG1366239.1"/>
    <property type="molecule type" value="Genomic_DNA"/>
</dbReference>
<protein>
    <submittedName>
        <fullName evidence="2">Uncharacterized protein</fullName>
    </submittedName>
</protein>
<feature type="compositionally biased region" description="Polar residues" evidence="1">
    <location>
        <begin position="1"/>
        <end position="11"/>
    </location>
</feature>
<evidence type="ECO:0000313" key="3">
    <source>
        <dbReference type="Proteomes" id="UP000797356"/>
    </source>
</evidence>
<name>A0A8K0NAV0_COCNU</name>
<feature type="region of interest" description="Disordered" evidence="1">
    <location>
        <begin position="1"/>
        <end position="184"/>
    </location>
</feature>
<feature type="compositionally biased region" description="Basic and acidic residues" evidence="1">
    <location>
        <begin position="166"/>
        <end position="184"/>
    </location>
</feature>
<sequence length="184" mass="19924">MMVIRQQSNNRWHNHNQRREGGEANLSQRVTGKRNRGGDGGAWQGNGELRPDCRPSGSGDGPKATEAATEAGGQLEGTAKTKKHRTGGFVGLRIDRPRKRTQIRRLLDGEAGEDAGGTGRRTKLDEIGKICGSVSRQQGMPCSETGSTRLDRDRPPSGTLMGRATARREMKAEGREGFKEAGES</sequence>
<proteinExistence type="predicted"/>
<dbReference type="Proteomes" id="UP000797356">
    <property type="component" value="Chromosome 13"/>
</dbReference>
<reference evidence="2" key="2">
    <citation type="submission" date="2019-07" db="EMBL/GenBank/DDBJ databases">
        <authorList>
            <person name="Yang Y."/>
            <person name="Bocs S."/>
            <person name="Baudouin L."/>
        </authorList>
    </citation>
    <scope>NUCLEOTIDE SEQUENCE</scope>
    <source>
        <tissue evidence="2">Spear leaf of Hainan Tall coconut</tissue>
    </source>
</reference>
<feature type="compositionally biased region" description="Polar residues" evidence="1">
    <location>
        <begin position="134"/>
        <end position="148"/>
    </location>
</feature>
<gene>
    <name evidence="2" type="ORF">COCNU_13G000290</name>
</gene>
<accession>A0A8K0NAV0</accession>
<organism evidence="2 3">
    <name type="scientific">Cocos nucifera</name>
    <name type="common">Coconut palm</name>
    <dbReference type="NCBI Taxonomy" id="13894"/>
    <lineage>
        <taxon>Eukaryota</taxon>
        <taxon>Viridiplantae</taxon>
        <taxon>Streptophyta</taxon>
        <taxon>Embryophyta</taxon>
        <taxon>Tracheophyta</taxon>
        <taxon>Spermatophyta</taxon>
        <taxon>Magnoliopsida</taxon>
        <taxon>Liliopsida</taxon>
        <taxon>Arecaceae</taxon>
        <taxon>Arecoideae</taxon>
        <taxon>Cocoseae</taxon>
        <taxon>Attaleinae</taxon>
        <taxon>Cocos</taxon>
    </lineage>
</organism>
<comment type="caution">
    <text evidence="2">The sequence shown here is derived from an EMBL/GenBank/DDBJ whole genome shotgun (WGS) entry which is preliminary data.</text>
</comment>
<reference evidence="2" key="1">
    <citation type="journal article" date="2017" name="Gigascience">
        <title>The genome draft of coconut (Cocos nucifera).</title>
        <authorList>
            <person name="Xiao Y."/>
            <person name="Xu P."/>
            <person name="Fan H."/>
            <person name="Baudouin L."/>
            <person name="Xia W."/>
            <person name="Bocs S."/>
            <person name="Xu J."/>
            <person name="Li Q."/>
            <person name="Guo A."/>
            <person name="Zhou L."/>
            <person name="Li J."/>
            <person name="Wu Y."/>
            <person name="Ma Z."/>
            <person name="Armero A."/>
            <person name="Issali A.E."/>
            <person name="Liu N."/>
            <person name="Peng M."/>
            <person name="Yang Y."/>
        </authorList>
    </citation>
    <scope>NUCLEOTIDE SEQUENCE</scope>
    <source>
        <tissue evidence="2">Spear leaf of Hainan Tall coconut</tissue>
    </source>
</reference>
<keyword evidence="3" id="KW-1185">Reference proteome</keyword>